<accession>B3MRB3</accession>
<dbReference type="EMBL" id="CH902622">
    <property type="protein sequence ID" value="EDV34318.1"/>
    <property type="molecule type" value="Genomic_DNA"/>
</dbReference>
<dbReference type="KEGG" id="dan:6503718"/>
<sequence>MARSGLGLPMWMPLFILFLLFMASVWGKPQLMVNRQGLLDMYHQQVHGRGDLVCSKDGPKSHYKEKRADRTLNPFKAFLTWPGNRQLPHEHLGKYEGIEGQLTYAGENSPRSRMRERKLQEEMQPMVERKLEALMKRQDMALMKRQDMALDQGLQRPRNQARHAGMLRKLKGPHRRRLVNSPVMDFRREFASDEANPYVENLRQRFNPSPYD</sequence>
<evidence type="ECO:0000313" key="3">
    <source>
        <dbReference type="Proteomes" id="UP000007801"/>
    </source>
</evidence>
<dbReference type="GeneID" id="6503718"/>
<dbReference type="OMA" id="NNPMMDY"/>
<feature type="signal peptide" evidence="1">
    <location>
        <begin position="1"/>
        <end position="27"/>
    </location>
</feature>
<evidence type="ECO:0000256" key="1">
    <source>
        <dbReference type="SAM" id="SignalP"/>
    </source>
</evidence>
<dbReference type="HOGENOM" id="CLU_076444_0_0_1"/>
<dbReference type="PhylomeDB" id="B3MRB3"/>
<proteinExistence type="predicted"/>
<dbReference type="AlphaFoldDB" id="B3MRB3"/>
<organism evidence="2 3">
    <name type="scientific">Drosophila ananassae</name>
    <name type="common">Fruit fly</name>
    <dbReference type="NCBI Taxonomy" id="7217"/>
    <lineage>
        <taxon>Eukaryota</taxon>
        <taxon>Metazoa</taxon>
        <taxon>Ecdysozoa</taxon>
        <taxon>Arthropoda</taxon>
        <taxon>Hexapoda</taxon>
        <taxon>Insecta</taxon>
        <taxon>Pterygota</taxon>
        <taxon>Neoptera</taxon>
        <taxon>Endopterygota</taxon>
        <taxon>Diptera</taxon>
        <taxon>Brachycera</taxon>
        <taxon>Muscomorpha</taxon>
        <taxon>Ephydroidea</taxon>
        <taxon>Drosophilidae</taxon>
        <taxon>Drosophila</taxon>
        <taxon>Sophophora</taxon>
    </lineage>
</organism>
<gene>
    <name evidence="2" type="primary">Dana\GF21029</name>
    <name evidence="2" type="synonym">dana_GLEANR_4259</name>
    <name evidence="2" type="ORF">GF21029</name>
</gene>
<keyword evidence="1" id="KW-0732">Signal</keyword>
<name>B3MRB3_DROAN</name>
<dbReference type="InParanoid" id="B3MRB3"/>
<feature type="chain" id="PRO_5002793355" evidence="1">
    <location>
        <begin position="28"/>
        <end position="212"/>
    </location>
</feature>
<keyword evidence="3" id="KW-1185">Reference proteome</keyword>
<dbReference type="OrthoDB" id="7822974at2759"/>
<dbReference type="Proteomes" id="UP000007801">
    <property type="component" value="Unassembled WGS sequence"/>
</dbReference>
<reference evidence="2 3" key="1">
    <citation type="journal article" date="2007" name="Nature">
        <title>Evolution of genes and genomes on the Drosophila phylogeny.</title>
        <authorList>
            <consortium name="Drosophila 12 Genomes Consortium"/>
            <person name="Clark A.G."/>
            <person name="Eisen M.B."/>
            <person name="Smith D.R."/>
            <person name="Bergman C.M."/>
            <person name="Oliver B."/>
            <person name="Markow T.A."/>
            <person name="Kaufman T.C."/>
            <person name="Kellis M."/>
            <person name="Gelbart W."/>
            <person name="Iyer V.N."/>
            <person name="Pollard D.A."/>
            <person name="Sackton T.B."/>
            <person name="Larracuente A.M."/>
            <person name="Singh N.D."/>
            <person name="Abad J.P."/>
            <person name="Abt D.N."/>
            <person name="Adryan B."/>
            <person name="Aguade M."/>
            <person name="Akashi H."/>
            <person name="Anderson W.W."/>
            <person name="Aquadro C.F."/>
            <person name="Ardell D.H."/>
            <person name="Arguello R."/>
            <person name="Artieri C.G."/>
            <person name="Barbash D.A."/>
            <person name="Barker D."/>
            <person name="Barsanti P."/>
            <person name="Batterham P."/>
            <person name="Batzoglou S."/>
            <person name="Begun D."/>
            <person name="Bhutkar A."/>
            <person name="Blanco E."/>
            <person name="Bosak S.A."/>
            <person name="Bradley R.K."/>
            <person name="Brand A.D."/>
            <person name="Brent M.R."/>
            <person name="Brooks A.N."/>
            <person name="Brown R.H."/>
            <person name="Butlin R.K."/>
            <person name="Caggese C."/>
            <person name="Calvi B.R."/>
            <person name="Bernardo de Carvalho A."/>
            <person name="Caspi A."/>
            <person name="Castrezana S."/>
            <person name="Celniker S.E."/>
            <person name="Chang J.L."/>
            <person name="Chapple C."/>
            <person name="Chatterji S."/>
            <person name="Chinwalla A."/>
            <person name="Civetta A."/>
            <person name="Clifton S.W."/>
            <person name="Comeron J.M."/>
            <person name="Costello J.C."/>
            <person name="Coyne J.A."/>
            <person name="Daub J."/>
            <person name="David R.G."/>
            <person name="Delcher A.L."/>
            <person name="Delehaunty K."/>
            <person name="Do C.B."/>
            <person name="Ebling H."/>
            <person name="Edwards K."/>
            <person name="Eickbush T."/>
            <person name="Evans J.D."/>
            <person name="Filipski A."/>
            <person name="Findeiss S."/>
            <person name="Freyhult E."/>
            <person name="Fulton L."/>
            <person name="Fulton R."/>
            <person name="Garcia A.C."/>
            <person name="Gardiner A."/>
            <person name="Garfield D.A."/>
            <person name="Garvin B.E."/>
            <person name="Gibson G."/>
            <person name="Gilbert D."/>
            <person name="Gnerre S."/>
            <person name="Godfrey J."/>
            <person name="Good R."/>
            <person name="Gotea V."/>
            <person name="Gravely B."/>
            <person name="Greenberg A.J."/>
            <person name="Griffiths-Jones S."/>
            <person name="Gross S."/>
            <person name="Guigo R."/>
            <person name="Gustafson E.A."/>
            <person name="Haerty W."/>
            <person name="Hahn M.W."/>
            <person name="Halligan D.L."/>
            <person name="Halpern A.L."/>
            <person name="Halter G.M."/>
            <person name="Han M.V."/>
            <person name="Heger A."/>
            <person name="Hillier L."/>
            <person name="Hinrichs A.S."/>
            <person name="Holmes I."/>
            <person name="Hoskins R.A."/>
            <person name="Hubisz M.J."/>
            <person name="Hultmark D."/>
            <person name="Huntley M.A."/>
            <person name="Jaffe D.B."/>
            <person name="Jagadeeshan S."/>
            <person name="Jeck W.R."/>
            <person name="Johnson J."/>
            <person name="Jones C.D."/>
            <person name="Jordan W.C."/>
            <person name="Karpen G.H."/>
            <person name="Kataoka E."/>
            <person name="Keightley P.D."/>
            <person name="Kheradpour P."/>
            <person name="Kirkness E.F."/>
            <person name="Koerich L.B."/>
            <person name="Kristiansen K."/>
            <person name="Kudrna D."/>
            <person name="Kulathinal R.J."/>
            <person name="Kumar S."/>
            <person name="Kwok R."/>
            <person name="Lander E."/>
            <person name="Langley C.H."/>
            <person name="Lapoint R."/>
            <person name="Lazzaro B.P."/>
            <person name="Lee S.J."/>
            <person name="Levesque L."/>
            <person name="Li R."/>
            <person name="Lin C.F."/>
            <person name="Lin M.F."/>
            <person name="Lindblad-Toh K."/>
            <person name="Llopart A."/>
            <person name="Long M."/>
            <person name="Low L."/>
            <person name="Lozovsky E."/>
            <person name="Lu J."/>
            <person name="Luo M."/>
            <person name="Machado C.A."/>
            <person name="Makalowski W."/>
            <person name="Marzo M."/>
            <person name="Matsuda M."/>
            <person name="Matzkin L."/>
            <person name="McAllister B."/>
            <person name="McBride C.S."/>
            <person name="McKernan B."/>
            <person name="McKernan K."/>
            <person name="Mendez-Lago M."/>
            <person name="Minx P."/>
            <person name="Mollenhauer M.U."/>
            <person name="Montooth K."/>
            <person name="Mount S.M."/>
            <person name="Mu X."/>
            <person name="Myers E."/>
            <person name="Negre B."/>
            <person name="Newfeld S."/>
            <person name="Nielsen R."/>
            <person name="Noor M.A."/>
            <person name="O'Grady P."/>
            <person name="Pachter L."/>
            <person name="Papaceit M."/>
            <person name="Parisi M.J."/>
            <person name="Parisi M."/>
            <person name="Parts L."/>
            <person name="Pedersen J.S."/>
            <person name="Pesole G."/>
            <person name="Phillippy A.M."/>
            <person name="Ponting C.P."/>
            <person name="Pop M."/>
            <person name="Porcelli D."/>
            <person name="Powell J.R."/>
            <person name="Prohaska S."/>
            <person name="Pruitt K."/>
            <person name="Puig M."/>
            <person name="Quesneville H."/>
            <person name="Ram K.R."/>
            <person name="Rand D."/>
            <person name="Rasmussen M.D."/>
            <person name="Reed L.K."/>
            <person name="Reenan R."/>
            <person name="Reily A."/>
            <person name="Remington K.A."/>
            <person name="Rieger T.T."/>
            <person name="Ritchie M.G."/>
            <person name="Robin C."/>
            <person name="Rogers Y.H."/>
            <person name="Rohde C."/>
            <person name="Rozas J."/>
            <person name="Rubenfield M.J."/>
            <person name="Ruiz A."/>
            <person name="Russo S."/>
            <person name="Salzberg S.L."/>
            <person name="Sanchez-Gracia A."/>
            <person name="Saranga D.J."/>
            <person name="Sato H."/>
            <person name="Schaeffer S.W."/>
            <person name="Schatz M.C."/>
            <person name="Schlenke T."/>
            <person name="Schwartz R."/>
            <person name="Segarra C."/>
            <person name="Singh R.S."/>
            <person name="Sirot L."/>
            <person name="Sirota M."/>
            <person name="Sisneros N.B."/>
            <person name="Smith C.D."/>
            <person name="Smith T.F."/>
            <person name="Spieth J."/>
            <person name="Stage D.E."/>
            <person name="Stark A."/>
            <person name="Stephan W."/>
            <person name="Strausberg R.L."/>
            <person name="Strempel S."/>
            <person name="Sturgill D."/>
            <person name="Sutton G."/>
            <person name="Sutton G.G."/>
            <person name="Tao W."/>
            <person name="Teichmann S."/>
            <person name="Tobari Y.N."/>
            <person name="Tomimura Y."/>
            <person name="Tsolas J.M."/>
            <person name="Valente V.L."/>
            <person name="Venter E."/>
            <person name="Venter J.C."/>
            <person name="Vicario S."/>
            <person name="Vieira F.G."/>
            <person name="Vilella A.J."/>
            <person name="Villasante A."/>
            <person name="Walenz B."/>
            <person name="Wang J."/>
            <person name="Wasserman M."/>
            <person name="Watts T."/>
            <person name="Wilson D."/>
            <person name="Wilson R.K."/>
            <person name="Wing R.A."/>
            <person name="Wolfner M.F."/>
            <person name="Wong A."/>
            <person name="Wong G.K."/>
            <person name="Wu C.I."/>
            <person name="Wu G."/>
            <person name="Yamamoto D."/>
            <person name="Yang H.P."/>
            <person name="Yang S.P."/>
            <person name="Yorke J.A."/>
            <person name="Yoshida K."/>
            <person name="Zdobnov E."/>
            <person name="Zhang P."/>
            <person name="Zhang Y."/>
            <person name="Zimin A.V."/>
            <person name="Baldwin J."/>
            <person name="Abdouelleil A."/>
            <person name="Abdulkadir J."/>
            <person name="Abebe A."/>
            <person name="Abera B."/>
            <person name="Abreu J."/>
            <person name="Acer S.C."/>
            <person name="Aftuck L."/>
            <person name="Alexander A."/>
            <person name="An P."/>
            <person name="Anderson E."/>
            <person name="Anderson S."/>
            <person name="Arachi H."/>
            <person name="Azer M."/>
            <person name="Bachantsang P."/>
            <person name="Barry A."/>
            <person name="Bayul T."/>
            <person name="Berlin A."/>
            <person name="Bessette D."/>
            <person name="Bloom T."/>
            <person name="Blye J."/>
            <person name="Boguslavskiy L."/>
            <person name="Bonnet C."/>
            <person name="Boukhgalter B."/>
            <person name="Bourzgui I."/>
            <person name="Brown A."/>
            <person name="Cahill P."/>
            <person name="Channer S."/>
            <person name="Cheshatsang Y."/>
            <person name="Chuda L."/>
            <person name="Citroen M."/>
            <person name="Collymore A."/>
            <person name="Cooke P."/>
            <person name="Costello M."/>
            <person name="D'Aco K."/>
            <person name="Daza R."/>
            <person name="De Haan G."/>
            <person name="DeGray S."/>
            <person name="DeMaso C."/>
            <person name="Dhargay N."/>
            <person name="Dooley K."/>
            <person name="Dooley E."/>
            <person name="Doricent M."/>
            <person name="Dorje P."/>
            <person name="Dorjee K."/>
            <person name="Dupes A."/>
            <person name="Elong R."/>
            <person name="Falk J."/>
            <person name="Farina A."/>
            <person name="Faro S."/>
            <person name="Ferguson D."/>
            <person name="Fisher S."/>
            <person name="Foley C.D."/>
            <person name="Franke A."/>
            <person name="Friedrich D."/>
            <person name="Gadbois L."/>
            <person name="Gearin G."/>
            <person name="Gearin C.R."/>
            <person name="Giannoukos G."/>
            <person name="Goode T."/>
            <person name="Graham J."/>
            <person name="Grandbois E."/>
            <person name="Grewal S."/>
            <person name="Gyaltsen K."/>
            <person name="Hafez N."/>
            <person name="Hagos B."/>
            <person name="Hall J."/>
            <person name="Henson C."/>
            <person name="Hollinger A."/>
            <person name="Honan T."/>
            <person name="Huard M.D."/>
            <person name="Hughes L."/>
            <person name="Hurhula B."/>
            <person name="Husby M.E."/>
            <person name="Kamat A."/>
            <person name="Kanga B."/>
            <person name="Kashin S."/>
            <person name="Khazanovich D."/>
            <person name="Kisner P."/>
            <person name="Lance K."/>
            <person name="Lara M."/>
            <person name="Lee W."/>
            <person name="Lennon N."/>
            <person name="Letendre F."/>
            <person name="LeVine R."/>
            <person name="Lipovsky A."/>
            <person name="Liu X."/>
            <person name="Liu J."/>
            <person name="Liu S."/>
            <person name="Lokyitsang T."/>
            <person name="Lokyitsang Y."/>
            <person name="Lubonja R."/>
            <person name="Lui A."/>
            <person name="MacDonald P."/>
            <person name="Magnisalis V."/>
            <person name="Maru K."/>
            <person name="Matthews C."/>
            <person name="McCusker W."/>
            <person name="McDonough S."/>
            <person name="Mehta T."/>
            <person name="Meldrim J."/>
            <person name="Meneus L."/>
            <person name="Mihai O."/>
            <person name="Mihalev A."/>
            <person name="Mihova T."/>
            <person name="Mittelman R."/>
            <person name="Mlenga V."/>
            <person name="Montmayeur A."/>
            <person name="Mulrain L."/>
            <person name="Navidi A."/>
            <person name="Naylor J."/>
            <person name="Negash T."/>
            <person name="Nguyen T."/>
            <person name="Nguyen N."/>
            <person name="Nicol R."/>
            <person name="Norbu C."/>
            <person name="Norbu N."/>
            <person name="Novod N."/>
            <person name="O'Neill B."/>
            <person name="Osman S."/>
            <person name="Markiewicz E."/>
            <person name="Oyono O.L."/>
            <person name="Patti C."/>
            <person name="Phunkhang P."/>
            <person name="Pierre F."/>
            <person name="Priest M."/>
            <person name="Raghuraman S."/>
            <person name="Rege F."/>
            <person name="Reyes R."/>
            <person name="Rise C."/>
            <person name="Rogov P."/>
            <person name="Ross K."/>
            <person name="Ryan E."/>
            <person name="Settipalli S."/>
            <person name="Shea T."/>
            <person name="Sherpa N."/>
            <person name="Shi L."/>
            <person name="Shih D."/>
            <person name="Sparrow T."/>
            <person name="Spaulding J."/>
            <person name="Stalker J."/>
            <person name="Stange-Thomann N."/>
            <person name="Stavropoulos S."/>
            <person name="Stone C."/>
            <person name="Strader C."/>
            <person name="Tesfaye S."/>
            <person name="Thomson T."/>
            <person name="Thoulutsang Y."/>
            <person name="Thoulutsang D."/>
            <person name="Topham K."/>
            <person name="Topping I."/>
            <person name="Tsamla T."/>
            <person name="Vassiliev H."/>
            <person name="Vo A."/>
            <person name="Wangchuk T."/>
            <person name="Wangdi T."/>
            <person name="Weiand M."/>
            <person name="Wilkinson J."/>
            <person name="Wilson A."/>
            <person name="Yadav S."/>
            <person name="Young G."/>
            <person name="Yu Q."/>
            <person name="Zembek L."/>
            <person name="Zhong D."/>
            <person name="Zimmer A."/>
            <person name="Zwirko Z."/>
            <person name="Jaffe D.B."/>
            <person name="Alvarez P."/>
            <person name="Brockman W."/>
            <person name="Butler J."/>
            <person name="Chin C."/>
            <person name="Gnerre S."/>
            <person name="Grabherr M."/>
            <person name="Kleber M."/>
            <person name="Mauceli E."/>
            <person name="MacCallum I."/>
        </authorList>
    </citation>
    <scope>NUCLEOTIDE SEQUENCE [LARGE SCALE GENOMIC DNA]</scope>
    <source>
        <strain evidence="3">Tucson 14024-0371.13</strain>
    </source>
</reference>
<evidence type="ECO:0000313" key="2">
    <source>
        <dbReference type="EMBL" id="EDV34318.1"/>
    </source>
</evidence>
<protein>
    <submittedName>
        <fullName evidence="2">Uncharacterized protein, isoform A</fullName>
    </submittedName>
</protein>